<feature type="region of interest" description="Disordered" evidence="1">
    <location>
        <begin position="31"/>
        <end position="122"/>
    </location>
</feature>
<feature type="compositionally biased region" description="Low complexity" evidence="1">
    <location>
        <begin position="181"/>
        <end position="198"/>
    </location>
</feature>
<evidence type="ECO:0000256" key="1">
    <source>
        <dbReference type="SAM" id="MobiDB-lite"/>
    </source>
</evidence>
<feature type="region of interest" description="Disordered" evidence="1">
    <location>
        <begin position="173"/>
        <end position="204"/>
    </location>
</feature>
<protein>
    <submittedName>
        <fullName evidence="2">Uncharacterized protein</fullName>
    </submittedName>
</protein>
<feature type="compositionally biased region" description="Basic and acidic residues" evidence="1">
    <location>
        <begin position="79"/>
        <end position="88"/>
    </location>
</feature>
<dbReference type="Proteomes" id="UP000218811">
    <property type="component" value="Unassembled WGS sequence"/>
</dbReference>
<sequence length="239" mass="25825">MPTDWEVYLDMAIDMYKQLYPDKLKGKIFEEEKKKESSGSGKTSEKTAPSKPAKAADKGKAKADPPKSTDCQNHPGQHLWKDCPDNKFRKSAKPASGSGMTKLTGSSSGSQQLGQKKLDPKKKYKVRVISTQELVTDDKDESPKATVGALSANVPHILEEVVPLTPTTCITKEKKSSAEETVTSGSVWTTSTGSTSSTPNPSGDFTRVRLPWLRQRIADSATALGIHGGSTSGFPTEHM</sequence>
<evidence type="ECO:0000313" key="3">
    <source>
        <dbReference type="Proteomes" id="UP000218811"/>
    </source>
</evidence>
<dbReference type="AlphaFoldDB" id="A0A2H3IWZ9"/>
<dbReference type="EMBL" id="KB467832">
    <property type="protein sequence ID" value="PCH34520.1"/>
    <property type="molecule type" value="Genomic_DNA"/>
</dbReference>
<name>A0A2H3IWZ9_WOLCO</name>
<keyword evidence="3" id="KW-1185">Reference proteome</keyword>
<proteinExistence type="predicted"/>
<organism evidence="2 3">
    <name type="scientific">Wolfiporia cocos (strain MD-104)</name>
    <name type="common">Brown rot fungus</name>
    <dbReference type="NCBI Taxonomy" id="742152"/>
    <lineage>
        <taxon>Eukaryota</taxon>
        <taxon>Fungi</taxon>
        <taxon>Dikarya</taxon>
        <taxon>Basidiomycota</taxon>
        <taxon>Agaricomycotina</taxon>
        <taxon>Agaricomycetes</taxon>
        <taxon>Polyporales</taxon>
        <taxon>Phaeolaceae</taxon>
        <taxon>Wolfiporia</taxon>
    </lineage>
</organism>
<gene>
    <name evidence="2" type="ORF">WOLCODRAFT_155172</name>
</gene>
<feature type="compositionally biased region" description="Low complexity" evidence="1">
    <location>
        <begin position="101"/>
        <end position="115"/>
    </location>
</feature>
<evidence type="ECO:0000313" key="2">
    <source>
        <dbReference type="EMBL" id="PCH34520.1"/>
    </source>
</evidence>
<feature type="compositionally biased region" description="Basic and acidic residues" evidence="1">
    <location>
        <begin position="54"/>
        <end position="67"/>
    </location>
</feature>
<reference evidence="2 3" key="1">
    <citation type="journal article" date="2012" name="Science">
        <title>The Paleozoic origin of enzymatic lignin decomposition reconstructed from 31 fungal genomes.</title>
        <authorList>
            <person name="Floudas D."/>
            <person name="Binder M."/>
            <person name="Riley R."/>
            <person name="Barry K."/>
            <person name="Blanchette R.A."/>
            <person name="Henrissat B."/>
            <person name="Martinez A.T."/>
            <person name="Otillar R."/>
            <person name="Spatafora J.W."/>
            <person name="Yadav J.S."/>
            <person name="Aerts A."/>
            <person name="Benoit I."/>
            <person name="Boyd A."/>
            <person name="Carlson A."/>
            <person name="Copeland A."/>
            <person name="Coutinho P.M."/>
            <person name="de Vries R.P."/>
            <person name="Ferreira P."/>
            <person name="Findley K."/>
            <person name="Foster B."/>
            <person name="Gaskell J."/>
            <person name="Glotzer D."/>
            <person name="Gorecki P."/>
            <person name="Heitman J."/>
            <person name="Hesse C."/>
            <person name="Hori C."/>
            <person name="Igarashi K."/>
            <person name="Jurgens J.A."/>
            <person name="Kallen N."/>
            <person name="Kersten P."/>
            <person name="Kohler A."/>
            <person name="Kuees U."/>
            <person name="Kumar T.K.A."/>
            <person name="Kuo A."/>
            <person name="LaButti K."/>
            <person name="Larrondo L.F."/>
            <person name="Lindquist E."/>
            <person name="Ling A."/>
            <person name="Lombard V."/>
            <person name="Lucas S."/>
            <person name="Lundell T."/>
            <person name="Martin R."/>
            <person name="McLaughlin D.J."/>
            <person name="Morgenstern I."/>
            <person name="Morin E."/>
            <person name="Murat C."/>
            <person name="Nagy L.G."/>
            <person name="Nolan M."/>
            <person name="Ohm R.A."/>
            <person name="Patyshakuliyeva A."/>
            <person name="Rokas A."/>
            <person name="Ruiz-Duenas F.J."/>
            <person name="Sabat G."/>
            <person name="Salamov A."/>
            <person name="Samejima M."/>
            <person name="Schmutz J."/>
            <person name="Slot J.C."/>
            <person name="St John F."/>
            <person name="Stenlid J."/>
            <person name="Sun H."/>
            <person name="Sun S."/>
            <person name="Syed K."/>
            <person name="Tsang A."/>
            <person name="Wiebenga A."/>
            <person name="Young D."/>
            <person name="Pisabarro A."/>
            <person name="Eastwood D.C."/>
            <person name="Martin F."/>
            <person name="Cullen D."/>
            <person name="Grigoriev I.V."/>
            <person name="Hibbett D.S."/>
        </authorList>
    </citation>
    <scope>NUCLEOTIDE SEQUENCE [LARGE SCALE GENOMIC DNA]</scope>
    <source>
        <strain evidence="2 3">MD-104</strain>
    </source>
</reference>
<accession>A0A2H3IWZ9</accession>
<feature type="compositionally biased region" description="Low complexity" evidence="1">
    <location>
        <begin position="38"/>
        <end position="53"/>
    </location>
</feature>